<dbReference type="Proteomes" id="UP000191448">
    <property type="component" value="Unassembled WGS sequence"/>
</dbReference>
<feature type="transmembrane region" description="Helical" evidence="2">
    <location>
        <begin position="7"/>
        <end position="25"/>
    </location>
</feature>
<evidence type="ECO:0008006" key="5">
    <source>
        <dbReference type="Google" id="ProtNLM"/>
    </source>
</evidence>
<evidence type="ECO:0000256" key="1">
    <source>
        <dbReference type="SAM" id="MobiDB-lite"/>
    </source>
</evidence>
<name>A0A1V4SVD2_9CLOT</name>
<feature type="compositionally biased region" description="Low complexity" evidence="1">
    <location>
        <begin position="81"/>
        <end position="137"/>
    </location>
</feature>
<accession>A0A1V4SVD2</accession>
<dbReference type="OrthoDB" id="9791853at2"/>
<sequence length="252" mass="28381">MKKKRGIIVSVIVVIVICIIGYGVYSYEAGKSEVNNTSNKSQDYTNEVNTNKNTTEKDNKNYSSKETSNQNSTSSKEDSNQKNVSSNSKNVTQLNNKSSKSSNTQKSESSNNQTNTNQTNKSINNNNTSSNNNSNNNDEAYKKRLKALSGKYQEMESNLLDKYGHNKYGLITPGPGPETTKLETSYYNDWNDVLNSVWGDLKANLPESQMKNLTKQEVEWINSKNGKDIGEQGQMTRDRAVYLLKKYIYQIS</sequence>
<keyword evidence="2" id="KW-0472">Membrane</keyword>
<comment type="caution">
    <text evidence="3">The sequence shown here is derived from an EMBL/GenBank/DDBJ whole genome shotgun (WGS) entry which is preliminary data.</text>
</comment>
<feature type="region of interest" description="Disordered" evidence="1">
    <location>
        <begin position="34"/>
        <end position="138"/>
    </location>
</feature>
<dbReference type="RefSeq" id="WP_080023199.1">
    <property type="nucleotide sequence ID" value="NZ_LTAY01000048.1"/>
</dbReference>
<protein>
    <recommendedName>
        <fullName evidence="5">Lysozyme inhibitor LprI N-terminal domain-containing protein</fullName>
    </recommendedName>
</protein>
<proteinExistence type="predicted"/>
<dbReference type="EMBL" id="LTAY01000048">
    <property type="protein sequence ID" value="OPX47443.1"/>
    <property type="molecule type" value="Genomic_DNA"/>
</dbReference>
<organism evidence="3 4">
    <name type="scientific">Clostridium thermobutyricum DSM 4928</name>
    <dbReference type="NCBI Taxonomy" id="1121339"/>
    <lineage>
        <taxon>Bacteria</taxon>
        <taxon>Bacillati</taxon>
        <taxon>Bacillota</taxon>
        <taxon>Clostridia</taxon>
        <taxon>Eubacteriales</taxon>
        <taxon>Clostridiaceae</taxon>
        <taxon>Clostridium</taxon>
    </lineage>
</organism>
<feature type="compositionally biased region" description="Polar residues" evidence="1">
    <location>
        <begin position="62"/>
        <end position="74"/>
    </location>
</feature>
<evidence type="ECO:0000313" key="3">
    <source>
        <dbReference type="EMBL" id="OPX47443.1"/>
    </source>
</evidence>
<feature type="compositionally biased region" description="Polar residues" evidence="1">
    <location>
        <begin position="34"/>
        <end position="44"/>
    </location>
</feature>
<reference evidence="3 4" key="1">
    <citation type="submission" date="2016-02" db="EMBL/GenBank/DDBJ databases">
        <title>Genome sequence of Clostridium thermobutyricum DSM 4928.</title>
        <authorList>
            <person name="Poehlein A."/>
            <person name="Daniel R."/>
        </authorList>
    </citation>
    <scope>NUCLEOTIDE SEQUENCE [LARGE SCALE GENOMIC DNA]</scope>
    <source>
        <strain evidence="3 4">DSM 4928</strain>
    </source>
</reference>
<evidence type="ECO:0000256" key="2">
    <source>
        <dbReference type="SAM" id="Phobius"/>
    </source>
</evidence>
<gene>
    <name evidence="3" type="ORF">CLTHE_20060</name>
</gene>
<evidence type="ECO:0000313" key="4">
    <source>
        <dbReference type="Proteomes" id="UP000191448"/>
    </source>
</evidence>
<keyword evidence="2" id="KW-0812">Transmembrane</keyword>
<keyword evidence="2" id="KW-1133">Transmembrane helix</keyword>
<dbReference type="AlphaFoldDB" id="A0A1V4SVD2"/>